<sequence length="54" mass="6279">MRRAVYKCGHLADLWRQGRISPGQYYRERNKIISVWVTDVVAAAVSKSIEWDKA</sequence>
<evidence type="ECO:0000313" key="1">
    <source>
        <dbReference type="EMBL" id="SEN71480.1"/>
    </source>
</evidence>
<gene>
    <name evidence="1" type="ORF">SAMN05216404_106169</name>
</gene>
<organism evidence="1 2">
    <name type="scientific">Nitrosospira multiformis</name>
    <dbReference type="NCBI Taxonomy" id="1231"/>
    <lineage>
        <taxon>Bacteria</taxon>
        <taxon>Pseudomonadati</taxon>
        <taxon>Pseudomonadota</taxon>
        <taxon>Betaproteobacteria</taxon>
        <taxon>Nitrosomonadales</taxon>
        <taxon>Nitrosomonadaceae</taxon>
        <taxon>Nitrosospira</taxon>
    </lineage>
</organism>
<dbReference type="EMBL" id="FOCT01000006">
    <property type="protein sequence ID" value="SEN71480.1"/>
    <property type="molecule type" value="Genomic_DNA"/>
</dbReference>
<protein>
    <submittedName>
        <fullName evidence="1">Uncharacterized protein</fullName>
    </submittedName>
</protein>
<accession>A0A1H8IRD9</accession>
<reference evidence="1 2" key="1">
    <citation type="submission" date="2016-10" db="EMBL/GenBank/DDBJ databases">
        <authorList>
            <person name="de Groot N.N."/>
        </authorList>
    </citation>
    <scope>NUCLEOTIDE SEQUENCE [LARGE SCALE GENOMIC DNA]</scope>
    <source>
        <strain evidence="1 2">Nl18</strain>
    </source>
</reference>
<proteinExistence type="predicted"/>
<evidence type="ECO:0000313" key="2">
    <source>
        <dbReference type="Proteomes" id="UP000183898"/>
    </source>
</evidence>
<dbReference type="Proteomes" id="UP000183898">
    <property type="component" value="Unassembled WGS sequence"/>
</dbReference>
<dbReference type="AlphaFoldDB" id="A0A1H8IRD9"/>
<name>A0A1H8IRD9_9PROT</name>